<evidence type="ECO:0000259" key="2">
    <source>
        <dbReference type="Pfam" id="PF08751"/>
    </source>
</evidence>
<evidence type="ECO:0000313" key="3">
    <source>
        <dbReference type="EMBL" id="MFC6706527.1"/>
    </source>
</evidence>
<dbReference type="InterPro" id="IPR014862">
    <property type="entry name" value="TrwC"/>
</dbReference>
<comment type="caution">
    <text evidence="3">The sequence shown here is derived from an EMBL/GenBank/DDBJ whole genome shotgun (WGS) entry which is preliminary data.</text>
</comment>
<keyword evidence="4" id="KW-1185">Reference proteome</keyword>
<proteinExistence type="predicted"/>
<feature type="region of interest" description="Disordered" evidence="1">
    <location>
        <begin position="385"/>
        <end position="404"/>
    </location>
</feature>
<dbReference type="Proteomes" id="UP001596298">
    <property type="component" value="Unassembled WGS sequence"/>
</dbReference>
<name>A0ABW2AIB3_9MICO</name>
<protein>
    <submittedName>
        <fullName evidence="3">MobF family relaxase</fullName>
    </submittedName>
</protein>
<sequence>MSIHKLTAGSGYDYLTRQVAAMDATDKGHTGLASYYSEKGEAPGVWVGSGMAGIDGLSAGDVVTAEQMQALFGSGHHPLAHERREALQGPDLTNADYRAATRLGVPFKVYENDVSTYRIEVAKRLADLNEEQGLPRDWPVPAEDRARIRTEVGREFFRAEHGRDPQDARELSGTIAQHSRPKTQAVAGFDLTFKPVKSVAVLWALADPAIAARVERAHQAAMKDALTFIEENALYSREGTNGVRQVDVKGLVATAFTHRDSRAGEPLLHTHVAVANKVQTLGGKWLAIDGRVLFKATVAASEVYNSSLERHLATDLGVEFEERPDDDPRKRPVRELVGVDPRLRERWSSRRAAIEVRRDELATDFQRAHGRPPTPIEAVQLSQQATLETRDPKHEPRTLAEQRATWRKQAREILGGDKGIASMLSETLGSRFPKG</sequence>
<feature type="compositionally biased region" description="Basic and acidic residues" evidence="1">
    <location>
        <begin position="388"/>
        <end position="400"/>
    </location>
</feature>
<dbReference type="RefSeq" id="WP_382403184.1">
    <property type="nucleotide sequence ID" value="NZ_JBHSWH010000001.1"/>
</dbReference>
<evidence type="ECO:0000313" key="4">
    <source>
        <dbReference type="Proteomes" id="UP001596298"/>
    </source>
</evidence>
<dbReference type="NCBIfam" id="NF041492">
    <property type="entry name" value="MobF"/>
    <property type="match status" value="1"/>
</dbReference>
<reference evidence="4" key="1">
    <citation type="journal article" date="2019" name="Int. J. Syst. Evol. Microbiol.">
        <title>The Global Catalogue of Microorganisms (GCM) 10K type strain sequencing project: providing services to taxonomists for standard genome sequencing and annotation.</title>
        <authorList>
            <consortium name="The Broad Institute Genomics Platform"/>
            <consortium name="The Broad Institute Genome Sequencing Center for Infectious Disease"/>
            <person name="Wu L."/>
            <person name="Ma J."/>
        </authorList>
    </citation>
    <scope>NUCLEOTIDE SEQUENCE [LARGE SCALE GENOMIC DNA]</scope>
    <source>
        <strain evidence="4">CCUG 58127</strain>
    </source>
</reference>
<gene>
    <name evidence="3" type="primary">mobF</name>
    <name evidence="3" type="ORF">ACFQDH_15010</name>
</gene>
<dbReference type="SUPFAM" id="SSF55464">
    <property type="entry name" value="Origin of replication-binding domain, RBD-like"/>
    <property type="match status" value="1"/>
</dbReference>
<accession>A0ABW2AIB3</accession>
<dbReference type="Pfam" id="PF08751">
    <property type="entry name" value="TrwC"/>
    <property type="match status" value="1"/>
</dbReference>
<feature type="domain" description="TrwC relaxase" evidence="2">
    <location>
        <begin position="8"/>
        <end position="412"/>
    </location>
</feature>
<evidence type="ECO:0000256" key="1">
    <source>
        <dbReference type="SAM" id="MobiDB-lite"/>
    </source>
</evidence>
<organism evidence="3 4">
    <name type="scientific">Flexivirga alba</name>
    <dbReference type="NCBI Taxonomy" id="702742"/>
    <lineage>
        <taxon>Bacteria</taxon>
        <taxon>Bacillati</taxon>
        <taxon>Actinomycetota</taxon>
        <taxon>Actinomycetes</taxon>
        <taxon>Micrococcales</taxon>
        <taxon>Dermacoccaceae</taxon>
        <taxon>Flexivirga</taxon>
    </lineage>
</organism>
<dbReference type="EMBL" id="JBHSWH010000001">
    <property type="protein sequence ID" value="MFC6706527.1"/>
    <property type="molecule type" value="Genomic_DNA"/>
</dbReference>